<name>A0A1H0W1L8_9PSED</name>
<proteinExistence type="predicted"/>
<gene>
    <name evidence="2" type="ORF">SAMN05216596_11153</name>
</gene>
<dbReference type="InterPro" id="IPR036086">
    <property type="entry name" value="ParB/Sulfiredoxin_sf"/>
</dbReference>
<dbReference type="CDD" id="cd16387">
    <property type="entry name" value="ParB_N_Srx"/>
    <property type="match status" value="1"/>
</dbReference>
<protein>
    <submittedName>
        <fullName evidence="2">ParB-like nuclease domain-containing protein</fullName>
    </submittedName>
</protein>
<accession>A0A1H0W1L8</accession>
<evidence type="ECO:0000313" key="2">
    <source>
        <dbReference type="EMBL" id="SDP84425.1"/>
    </source>
</evidence>
<comment type="caution">
    <text evidence="2">The sequence shown here is derived from an EMBL/GenBank/DDBJ whole genome shotgun (WGS) entry which is preliminary data.</text>
</comment>
<dbReference type="RefSeq" id="WP_054992672.1">
    <property type="nucleotide sequence ID" value="NZ_FNJH01000011.1"/>
</dbReference>
<dbReference type="GeneID" id="65077956"/>
<reference evidence="2 3" key="1">
    <citation type="submission" date="2016-10" db="EMBL/GenBank/DDBJ databases">
        <authorList>
            <person name="Varghese N."/>
            <person name="Submissions S."/>
        </authorList>
    </citation>
    <scope>NUCLEOTIDE SEQUENCE [LARGE SCALE GENOMIC DNA]</scope>
    <source>
        <strain evidence="2 3">DSM 14939</strain>
    </source>
</reference>
<evidence type="ECO:0000256" key="1">
    <source>
        <dbReference type="SAM" id="MobiDB-lite"/>
    </source>
</evidence>
<organism evidence="2 3">
    <name type="scientific">Pseudomonas congelans</name>
    <dbReference type="NCBI Taxonomy" id="200452"/>
    <lineage>
        <taxon>Bacteria</taxon>
        <taxon>Pseudomonadati</taxon>
        <taxon>Pseudomonadota</taxon>
        <taxon>Gammaproteobacteria</taxon>
        <taxon>Pseudomonadales</taxon>
        <taxon>Pseudomonadaceae</taxon>
        <taxon>Pseudomonas</taxon>
    </lineage>
</organism>
<sequence>MNPIRQAFLPQQTAVRVNAGQQPRSSGPQAQTRHAQKLSLVKISNNSLRALDDHQHEPPVKRAIESINDSDLDFKSEHQADAHYATPDGSLTVHARLNEQLRYDIISISPPNANPVYLQVPPPVTTHYDASASMAAQTSPRAYPAHPSRSNLTQTLIEQHNPGEATNTTGADLIKTAQNLMQHGTLSLSGTEIGQRYGNLMYKATYQPHSPINIENSSYADFLPGQSDLVGEHLEFYKDEFRRGLSGRQEPIIAAPTEHGPLVIVEGHHRFAAALATGMPIKVMINTDKESAADQNWSNVSKINKGDDGYETDVPSYKQRGM</sequence>
<dbReference type="EMBL" id="FNJH01000011">
    <property type="protein sequence ID" value="SDP84425.1"/>
    <property type="molecule type" value="Genomic_DNA"/>
</dbReference>
<dbReference type="SUPFAM" id="SSF110849">
    <property type="entry name" value="ParB/Sulfiredoxin"/>
    <property type="match status" value="1"/>
</dbReference>
<keyword evidence="3" id="KW-1185">Reference proteome</keyword>
<dbReference type="Proteomes" id="UP000183042">
    <property type="component" value="Unassembled WGS sequence"/>
</dbReference>
<feature type="region of interest" description="Disordered" evidence="1">
    <location>
        <begin position="294"/>
        <end position="322"/>
    </location>
</feature>
<evidence type="ECO:0000313" key="3">
    <source>
        <dbReference type="Proteomes" id="UP000183042"/>
    </source>
</evidence>